<dbReference type="InterPro" id="IPR003594">
    <property type="entry name" value="HATPase_dom"/>
</dbReference>
<evidence type="ECO:0000256" key="4">
    <source>
        <dbReference type="ARBA" id="ARBA00022679"/>
    </source>
</evidence>
<sequence>METYPTSETRGAAVRSILKTRRCVWVVLTLWGAAWMSLQARYAARITPLDTNRVDAWLHLSQRYLERPGIVSLDLDSAFFFAQQAYRLSEALHDRASQQASGMLLGQVHLKGGKLAEGEACFRQVIDRYRQAHESRQEAAAWLTLGNSIPLHDSTFARVLHSLDQAHALYRQLHDRVGEREALQALALVHFHQGALAQAAQELQDVQQRYQTAGQAPPPELLNELAAVYSSLGIFSKALSYATEAVRSMEAGGDSTAAGVFYARLGHVYRELGQTEQSLVWYRKALGALRAQYPNTYAHHPLFNPMHRFRHDPLYRIAWHLARGLIQQERAAEALALMQDIATRYPPVEVADKASVAGALGQCYHALGQSHRAEAYYLEMVQWEEQQPPGNIITSDAYFLMGAFYLDRQRFADAARYLPKALVAPGRVPLSRVRDVHRMLSQVDSASGHYLSALRHFHRYKALSDSLLQEAQSRQLAELQIQYETDQKEQDIALLTRERDIQTARLQQAALTRNVSFGGLTLMLLIVGLLFNRYRFKQRSNRQLQAQQAENLATTRSLQQALEEQQKLLVEKEWLLKEIHHRVKNNLQIIMSLLNTQSAYLEHPAARHAIRESQHRMQAMSLVHQKLYQSNRMALIHMPAYIRELVTYLQESLDEQQHIPFQLDIAAVELDVAQAVPLGLILNEAISNAIKYAFPQRGAPDLITVRLQAVQEGHYRLSVADNGVGLFPDFAREKSGSMGMSLMEGLSHQLGGCFRVESTPGGGLTVAVTFVEEKTPMPHTLPLAAGKSYGL</sequence>
<dbReference type="RefSeq" id="WP_143017476.1">
    <property type="nucleotide sequence ID" value="NZ_FNFO01000014.1"/>
</dbReference>
<evidence type="ECO:0000256" key="7">
    <source>
        <dbReference type="ARBA" id="ARBA00022840"/>
    </source>
</evidence>
<evidence type="ECO:0000259" key="9">
    <source>
        <dbReference type="PROSITE" id="PS50109"/>
    </source>
</evidence>
<gene>
    <name evidence="10" type="ORF">SAMN05421823_11420</name>
</gene>
<dbReference type="GO" id="GO:0004673">
    <property type="term" value="F:protein histidine kinase activity"/>
    <property type="evidence" value="ECO:0007669"/>
    <property type="project" value="UniProtKB-EC"/>
</dbReference>
<dbReference type="Gene3D" id="3.30.450.20">
    <property type="entry name" value="PAS domain"/>
    <property type="match status" value="1"/>
</dbReference>
<reference evidence="10 11" key="1">
    <citation type="submission" date="2016-10" db="EMBL/GenBank/DDBJ databases">
        <authorList>
            <person name="de Groot N.N."/>
        </authorList>
    </citation>
    <scope>NUCLEOTIDE SEQUENCE [LARGE SCALE GENOMIC DNA]</scope>
    <source>
        <strain evidence="10 11">DSM 25186</strain>
    </source>
</reference>
<dbReference type="Pfam" id="PF02518">
    <property type="entry name" value="HATPase_c"/>
    <property type="match status" value="1"/>
</dbReference>
<keyword evidence="5" id="KW-0547">Nucleotide-binding</keyword>
<feature type="domain" description="Histidine kinase" evidence="9">
    <location>
        <begin position="578"/>
        <end position="774"/>
    </location>
</feature>
<dbReference type="Pfam" id="PF13181">
    <property type="entry name" value="TPR_8"/>
    <property type="match status" value="2"/>
</dbReference>
<dbReference type="CDD" id="cd16917">
    <property type="entry name" value="HATPase_UhpB-NarQ-NarX-like"/>
    <property type="match status" value="1"/>
</dbReference>
<dbReference type="STRING" id="1075417.SAMN05421823_11420"/>
<keyword evidence="6 10" id="KW-0418">Kinase</keyword>
<keyword evidence="4" id="KW-0808">Transferase</keyword>
<evidence type="ECO:0000256" key="5">
    <source>
        <dbReference type="ARBA" id="ARBA00022741"/>
    </source>
</evidence>
<keyword evidence="3" id="KW-0597">Phosphoprotein</keyword>
<dbReference type="SUPFAM" id="SSF55874">
    <property type="entry name" value="ATPase domain of HSP90 chaperone/DNA topoisomerase II/histidine kinase"/>
    <property type="match status" value="1"/>
</dbReference>
<keyword evidence="8" id="KW-0472">Membrane</keyword>
<organism evidence="10 11">
    <name type="scientific">Catalinimonas alkaloidigena</name>
    <dbReference type="NCBI Taxonomy" id="1075417"/>
    <lineage>
        <taxon>Bacteria</taxon>
        <taxon>Pseudomonadati</taxon>
        <taxon>Bacteroidota</taxon>
        <taxon>Cytophagia</taxon>
        <taxon>Cytophagales</taxon>
        <taxon>Catalimonadaceae</taxon>
        <taxon>Catalinimonas</taxon>
    </lineage>
</organism>
<feature type="transmembrane region" description="Helical" evidence="8">
    <location>
        <begin position="515"/>
        <end position="534"/>
    </location>
</feature>
<comment type="catalytic activity">
    <reaction evidence="1">
        <text>ATP + protein L-histidine = ADP + protein N-phospho-L-histidine.</text>
        <dbReference type="EC" id="2.7.13.3"/>
    </reaction>
</comment>
<name>A0A1G9THG4_9BACT</name>
<dbReference type="SUPFAM" id="SSF48452">
    <property type="entry name" value="TPR-like"/>
    <property type="match status" value="2"/>
</dbReference>
<keyword evidence="11" id="KW-1185">Reference proteome</keyword>
<dbReference type="Proteomes" id="UP000198510">
    <property type="component" value="Unassembled WGS sequence"/>
</dbReference>
<protein>
    <recommendedName>
        <fullName evidence="2">histidine kinase</fullName>
        <ecNumber evidence="2">2.7.13.3</ecNumber>
    </recommendedName>
</protein>
<dbReference type="InterPro" id="IPR019734">
    <property type="entry name" value="TPR_rpt"/>
</dbReference>
<evidence type="ECO:0000256" key="1">
    <source>
        <dbReference type="ARBA" id="ARBA00000085"/>
    </source>
</evidence>
<dbReference type="AlphaFoldDB" id="A0A1G9THG4"/>
<proteinExistence type="predicted"/>
<evidence type="ECO:0000256" key="6">
    <source>
        <dbReference type="ARBA" id="ARBA00022777"/>
    </source>
</evidence>
<dbReference type="Gene3D" id="3.30.565.10">
    <property type="entry name" value="Histidine kinase-like ATPase, C-terminal domain"/>
    <property type="match status" value="1"/>
</dbReference>
<accession>A0A1G9THG4</accession>
<dbReference type="EMBL" id="FNFO01000014">
    <property type="protein sequence ID" value="SDM47110.1"/>
    <property type="molecule type" value="Genomic_DNA"/>
</dbReference>
<dbReference type="PANTHER" id="PTHR41523">
    <property type="entry name" value="TWO-COMPONENT SYSTEM SENSOR PROTEIN"/>
    <property type="match status" value="1"/>
</dbReference>
<dbReference type="OrthoDB" id="9767435at2"/>
<dbReference type="EC" id="2.7.13.3" evidence="2"/>
<dbReference type="GO" id="GO:0005524">
    <property type="term" value="F:ATP binding"/>
    <property type="evidence" value="ECO:0007669"/>
    <property type="project" value="UniProtKB-KW"/>
</dbReference>
<evidence type="ECO:0000313" key="10">
    <source>
        <dbReference type="EMBL" id="SDM47110.1"/>
    </source>
</evidence>
<keyword evidence="7" id="KW-0067">ATP-binding</keyword>
<dbReference type="InterPro" id="IPR011990">
    <property type="entry name" value="TPR-like_helical_dom_sf"/>
</dbReference>
<dbReference type="InterPro" id="IPR005467">
    <property type="entry name" value="His_kinase_dom"/>
</dbReference>
<dbReference type="Pfam" id="PF07568">
    <property type="entry name" value="HisKA_2"/>
    <property type="match status" value="1"/>
</dbReference>
<dbReference type="PANTHER" id="PTHR41523:SF8">
    <property type="entry name" value="ETHYLENE RESPONSE SENSOR PROTEIN"/>
    <property type="match status" value="1"/>
</dbReference>
<evidence type="ECO:0000313" key="11">
    <source>
        <dbReference type="Proteomes" id="UP000198510"/>
    </source>
</evidence>
<evidence type="ECO:0000256" key="2">
    <source>
        <dbReference type="ARBA" id="ARBA00012438"/>
    </source>
</evidence>
<dbReference type="PROSITE" id="PS50109">
    <property type="entry name" value="HIS_KIN"/>
    <property type="match status" value="1"/>
</dbReference>
<keyword evidence="8" id="KW-1133">Transmembrane helix</keyword>
<keyword evidence="8" id="KW-0812">Transmembrane</keyword>
<evidence type="ECO:0000256" key="3">
    <source>
        <dbReference type="ARBA" id="ARBA00022553"/>
    </source>
</evidence>
<dbReference type="InterPro" id="IPR036890">
    <property type="entry name" value="HATPase_C_sf"/>
</dbReference>
<dbReference type="SMART" id="SM00387">
    <property type="entry name" value="HATPase_c"/>
    <property type="match status" value="1"/>
</dbReference>
<dbReference type="SMART" id="SM00028">
    <property type="entry name" value="TPR"/>
    <property type="match status" value="5"/>
</dbReference>
<dbReference type="Gene3D" id="1.25.40.10">
    <property type="entry name" value="Tetratricopeptide repeat domain"/>
    <property type="match status" value="2"/>
</dbReference>
<evidence type="ECO:0000256" key="8">
    <source>
        <dbReference type="SAM" id="Phobius"/>
    </source>
</evidence>
<dbReference type="InterPro" id="IPR011495">
    <property type="entry name" value="Sig_transdc_His_kin_sub2_dim/P"/>
</dbReference>